<feature type="signal peptide" evidence="2">
    <location>
        <begin position="1"/>
        <end position="36"/>
    </location>
</feature>
<dbReference type="InterPro" id="IPR046652">
    <property type="entry name" value="DUF6764"/>
</dbReference>
<name>A0ABT1HCA1_9NOCA</name>
<dbReference type="Pfam" id="PF20550">
    <property type="entry name" value="DUF6764"/>
    <property type="match status" value="1"/>
</dbReference>
<gene>
    <name evidence="3" type="ORF">LX13_001100</name>
</gene>
<feature type="region of interest" description="Disordered" evidence="1">
    <location>
        <begin position="65"/>
        <end position="108"/>
    </location>
</feature>
<keyword evidence="2" id="KW-0732">Signal</keyword>
<evidence type="ECO:0000313" key="3">
    <source>
        <dbReference type="EMBL" id="MCP2175293.1"/>
    </source>
</evidence>
<dbReference type="Proteomes" id="UP001206895">
    <property type="component" value="Unassembled WGS sequence"/>
</dbReference>
<sequence length="178" mass="17225">MFRVDRRSALRGVAVAFIGSSAVALTSLIGAGGAPAAPLVCDAVNGQQVNRVVGTGGCGARALTPSRAHAEDRSGVGTAVASAQRNGRANSYNTAPKSSALSGADSGGTSYSVTTGPGGIAVSQARLGGTSIAVAGIGGNAFSGAGGVRCSGGAAAAYDTTTGTYCFGTGRTYFTNVR</sequence>
<feature type="compositionally biased region" description="Polar residues" evidence="1">
    <location>
        <begin position="81"/>
        <end position="108"/>
    </location>
</feature>
<dbReference type="RefSeq" id="WP_253660282.1">
    <property type="nucleotide sequence ID" value="NZ_BAAAJQ010000001.1"/>
</dbReference>
<keyword evidence="4" id="KW-1185">Reference proteome</keyword>
<evidence type="ECO:0000256" key="1">
    <source>
        <dbReference type="SAM" id="MobiDB-lite"/>
    </source>
</evidence>
<dbReference type="InterPro" id="IPR006311">
    <property type="entry name" value="TAT_signal"/>
</dbReference>
<protein>
    <submittedName>
        <fullName evidence="3">Uncharacterized protein</fullName>
    </submittedName>
</protein>
<accession>A0ABT1HCA1</accession>
<evidence type="ECO:0000256" key="2">
    <source>
        <dbReference type="SAM" id="SignalP"/>
    </source>
</evidence>
<organism evidence="3 4">
    <name type="scientific">Williamsia maris</name>
    <dbReference type="NCBI Taxonomy" id="72806"/>
    <lineage>
        <taxon>Bacteria</taxon>
        <taxon>Bacillati</taxon>
        <taxon>Actinomycetota</taxon>
        <taxon>Actinomycetes</taxon>
        <taxon>Mycobacteriales</taxon>
        <taxon>Nocardiaceae</taxon>
        <taxon>Williamsia</taxon>
    </lineage>
</organism>
<proteinExistence type="predicted"/>
<feature type="chain" id="PRO_5046860783" evidence="2">
    <location>
        <begin position="37"/>
        <end position="178"/>
    </location>
</feature>
<reference evidence="3 4" key="1">
    <citation type="submission" date="2022-06" db="EMBL/GenBank/DDBJ databases">
        <title>Genomic Encyclopedia of Archaeal and Bacterial Type Strains, Phase II (KMG-II): from individual species to whole genera.</title>
        <authorList>
            <person name="Goeker M."/>
        </authorList>
    </citation>
    <scope>NUCLEOTIDE SEQUENCE [LARGE SCALE GENOMIC DNA]</scope>
    <source>
        <strain evidence="3 4">DSM 44693</strain>
    </source>
</reference>
<dbReference type="EMBL" id="JAMTCJ010000001">
    <property type="protein sequence ID" value="MCP2175293.1"/>
    <property type="molecule type" value="Genomic_DNA"/>
</dbReference>
<dbReference type="PROSITE" id="PS51318">
    <property type="entry name" value="TAT"/>
    <property type="match status" value="1"/>
</dbReference>
<comment type="caution">
    <text evidence="3">The sequence shown here is derived from an EMBL/GenBank/DDBJ whole genome shotgun (WGS) entry which is preliminary data.</text>
</comment>
<evidence type="ECO:0000313" key="4">
    <source>
        <dbReference type="Proteomes" id="UP001206895"/>
    </source>
</evidence>